<dbReference type="PANTHER" id="PTHR21737:SF4">
    <property type="entry name" value="SPLICING FACTOR CACTIN"/>
    <property type="match status" value="1"/>
</dbReference>
<feature type="region of interest" description="Disordered" evidence="1">
    <location>
        <begin position="88"/>
        <end position="115"/>
    </location>
</feature>
<dbReference type="EMBL" id="JACMSC010000008">
    <property type="protein sequence ID" value="KAG6512205.1"/>
    <property type="molecule type" value="Genomic_DNA"/>
</dbReference>
<name>A0A8J5H948_ZINOF</name>
<gene>
    <name evidence="3" type="ORF">ZIOFF_030301</name>
</gene>
<sequence length="217" mass="24046">MPPPLPRRLAIAARLAQLLHGGCGVHAMSPPSLRCSRNEYTTTEGLARRVRRICRAHATPPLRPQGLGDASEVDHGLRNLLNAGVGRNGAETQSCSNGAANEDSGSNTAEMSSTPEDIVELEVTRAMGPMEEGDAVFGADSEVTLDSLVYWRHDKYLSRKPKYSNCVFNGSERNKYNPTHYDHDDPPNIVKRYKFHIFYPDLVDKSRRITTVMKLAL</sequence>
<protein>
    <recommendedName>
        <fullName evidence="2">Splicing factor Cactin C-terminal domain-containing protein</fullName>
    </recommendedName>
</protein>
<proteinExistence type="predicted"/>
<dbReference type="GO" id="GO:0005681">
    <property type="term" value="C:spliceosomal complex"/>
    <property type="evidence" value="ECO:0007669"/>
    <property type="project" value="TreeGrafter"/>
</dbReference>
<evidence type="ECO:0000259" key="2">
    <source>
        <dbReference type="Pfam" id="PF09732"/>
    </source>
</evidence>
<organism evidence="3 4">
    <name type="scientific">Zingiber officinale</name>
    <name type="common">Ginger</name>
    <name type="synonym">Amomum zingiber</name>
    <dbReference type="NCBI Taxonomy" id="94328"/>
    <lineage>
        <taxon>Eukaryota</taxon>
        <taxon>Viridiplantae</taxon>
        <taxon>Streptophyta</taxon>
        <taxon>Embryophyta</taxon>
        <taxon>Tracheophyta</taxon>
        <taxon>Spermatophyta</taxon>
        <taxon>Magnoliopsida</taxon>
        <taxon>Liliopsida</taxon>
        <taxon>Zingiberales</taxon>
        <taxon>Zingiberaceae</taxon>
        <taxon>Zingiber</taxon>
    </lineage>
</organism>
<evidence type="ECO:0000313" key="4">
    <source>
        <dbReference type="Proteomes" id="UP000734854"/>
    </source>
</evidence>
<dbReference type="PANTHER" id="PTHR21737">
    <property type="entry name" value="POLYGLUTAMINE BINDING PROTEIN 1/MARVEL MEMBRANE-ASSOCIATING DOMAIN CONTAINING 3"/>
    <property type="match status" value="1"/>
</dbReference>
<dbReference type="InterPro" id="IPR019134">
    <property type="entry name" value="Cactin_C"/>
</dbReference>
<dbReference type="GO" id="GO:0005737">
    <property type="term" value="C:cytoplasm"/>
    <property type="evidence" value="ECO:0007669"/>
    <property type="project" value="TreeGrafter"/>
</dbReference>
<dbReference type="GO" id="GO:0045292">
    <property type="term" value="P:mRNA cis splicing, via spliceosome"/>
    <property type="evidence" value="ECO:0007669"/>
    <property type="project" value="TreeGrafter"/>
</dbReference>
<dbReference type="Proteomes" id="UP000734854">
    <property type="component" value="Unassembled WGS sequence"/>
</dbReference>
<dbReference type="AlphaFoldDB" id="A0A8J5H948"/>
<keyword evidence="4" id="KW-1185">Reference proteome</keyword>
<reference evidence="3 4" key="1">
    <citation type="submission" date="2020-08" db="EMBL/GenBank/DDBJ databases">
        <title>Plant Genome Project.</title>
        <authorList>
            <person name="Zhang R.-G."/>
        </authorList>
    </citation>
    <scope>NUCLEOTIDE SEQUENCE [LARGE SCALE GENOMIC DNA]</scope>
    <source>
        <tissue evidence="3">Rhizome</tissue>
    </source>
</reference>
<comment type="caution">
    <text evidence="3">The sequence shown here is derived from an EMBL/GenBank/DDBJ whole genome shotgun (WGS) entry which is preliminary data.</text>
</comment>
<feature type="compositionally biased region" description="Polar residues" evidence="1">
    <location>
        <begin position="90"/>
        <end position="115"/>
    </location>
</feature>
<dbReference type="Pfam" id="PF09732">
    <property type="entry name" value="CactinC_cactus"/>
    <property type="match status" value="1"/>
</dbReference>
<evidence type="ECO:0000313" key="3">
    <source>
        <dbReference type="EMBL" id="KAG6512205.1"/>
    </source>
</evidence>
<accession>A0A8J5H948</accession>
<evidence type="ECO:0000256" key="1">
    <source>
        <dbReference type="SAM" id="MobiDB-lite"/>
    </source>
</evidence>
<feature type="domain" description="Splicing factor Cactin C-terminal" evidence="2">
    <location>
        <begin position="153"/>
        <end position="208"/>
    </location>
</feature>